<reference evidence="2 3" key="1">
    <citation type="submission" date="2015-01" db="EMBL/GenBank/DDBJ databases">
        <title>Draft genome sequences of the supercritical CO2 tolerant bacteria Bacillus subterraneus MITOT1 and Bacillus cereus MIT0214.</title>
        <authorList>
            <person name="Peet K.C."/>
            <person name="Thompson J.R."/>
        </authorList>
    </citation>
    <scope>NUCLEOTIDE SEQUENCE [LARGE SCALE GENOMIC DNA]</scope>
    <source>
        <strain evidence="2 3">MITOT1</strain>
    </source>
</reference>
<sequence>MGINRKITNNSNFKVFVVIGVIVFGGMALTSIIDANYYSEKNQLTEYRLFILIAAAVYYICLAYYEKQGNKG</sequence>
<dbReference type="RefSeq" id="WP_044390604.1">
    <property type="nucleotide sequence ID" value="NZ_JXIQ01000013.1"/>
</dbReference>
<organism evidence="2 3">
    <name type="scientific">Mesobacillus subterraneus</name>
    <dbReference type="NCBI Taxonomy" id="285983"/>
    <lineage>
        <taxon>Bacteria</taxon>
        <taxon>Bacillati</taxon>
        <taxon>Bacillota</taxon>
        <taxon>Bacilli</taxon>
        <taxon>Bacillales</taxon>
        <taxon>Bacillaceae</taxon>
        <taxon>Mesobacillus</taxon>
    </lineage>
</organism>
<feature type="transmembrane region" description="Helical" evidence="1">
    <location>
        <begin position="12"/>
        <end position="35"/>
    </location>
</feature>
<dbReference type="EMBL" id="JXIQ01000013">
    <property type="protein sequence ID" value="KIY23667.1"/>
    <property type="molecule type" value="Genomic_DNA"/>
</dbReference>
<evidence type="ECO:0000313" key="2">
    <source>
        <dbReference type="EMBL" id="KIY23667.1"/>
    </source>
</evidence>
<dbReference type="AlphaFoldDB" id="A0A0D6ZDQ0"/>
<evidence type="ECO:0000313" key="3">
    <source>
        <dbReference type="Proteomes" id="UP000032512"/>
    </source>
</evidence>
<keyword evidence="1" id="KW-0812">Transmembrane</keyword>
<proteinExistence type="predicted"/>
<feature type="transmembrane region" description="Helical" evidence="1">
    <location>
        <begin position="47"/>
        <end position="65"/>
    </location>
</feature>
<evidence type="ECO:0000256" key="1">
    <source>
        <dbReference type="SAM" id="Phobius"/>
    </source>
</evidence>
<accession>A0A0D6ZDQ0</accession>
<keyword evidence="1" id="KW-1133">Transmembrane helix</keyword>
<name>A0A0D6ZDQ0_9BACI</name>
<dbReference type="PATRIC" id="fig|285983.3.peg.1129"/>
<comment type="caution">
    <text evidence="2">The sequence shown here is derived from an EMBL/GenBank/DDBJ whole genome shotgun (WGS) entry which is preliminary data.</text>
</comment>
<keyword evidence="3" id="KW-1185">Reference proteome</keyword>
<gene>
    <name evidence="2" type="ORF">UB32_01425</name>
</gene>
<protein>
    <submittedName>
        <fullName evidence="2">Uncharacterized protein</fullName>
    </submittedName>
</protein>
<dbReference type="Proteomes" id="UP000032512">
    <property type="component" value="Unassembled WGS sequence"/>
</dbReference>
<keyword evidence="1" id="KW-0472">Membrane</keyword>